<dbReference type="SUPFAM" id="SSF47413">
    <property type="entry name" value="lambda repressor-like DNA-binding domains"/>
    <property type="match status" value="1"/>
</dbReference>
<accession>A0A5Q3QC27</accession>
<gene>
    <name evidence="2" type="ORF">GIY23_16575</name>
</gene>
<evidence type="ECO:0000313" key="3">
    <source>
        <dbReference type="Proteomes" id="UP000371041"/>
    </source>
</evidence>
<dbReference type="InterPro" id="IPR010982">
    <property type="entry name" value="Lambda_DNA-bd_dom_sf"/>
</dbReference>
<dbReference type="SMART" id="SM00530">
    <property type="entry name" value="HTH_XRE"/>
    <property type="match status" value="1"/>
</dbReference>
<proteinExistence type="predicted"/>
<dbReference type="RefSeq" id="WP_154077494.1">
    <property type="nucleotide sequence ID" value="NZ_CP045929.1"/>
</dbReference>
<keyword evidence="3" id="KW-1185">Reference proteome</keyword>
<dbReference type="Gene3D" id="1.10.260.40">
    <property type="entry name" value="lambda repressor-like DNA-binding domains"/>
    <property type="match status" value="1"/>
</dbReference>
<feature type="domain" description="HTH cro/C1-type" evidence="1">
    <location>
        <begin position="13"/>
        <end position="67"/>
    </location>
</feature>
<dbReference type="GO" id="GO:0003677">
    <property type="term" value="F:DNA binding"/>
    <property type="evidence" value="ECO:0007669"/>
    <property type="project" value="InterPro"/>
</dbReference>
<dbReference type="Proteomes" id="UP000371041">
    <property type="component" value="Chromosome"/>
</dbReference>
<organism evidence="2 3">
    <name type="scientific">Allosaccharopolyspora coralli</name>
    <dbReference type="NCBI Taxonomy" id="2665642"/>
    <lineage>
        <taxon>Bacteria</taxon>
        <taxon>Bacillati</taxon>
        <taxon>Actinomycetota</taxon>
        <taxon>Actinomycetes</taxon>
        <taxon>Pseudonocardiales</taxon>
        <taxon>Pseudonocardiaceae</taxon>
        <taxon>Allosaccharopolyspora</taxon>
    </lineage>
</organism>
<sequence>MTLLLREAVGERLRRARTDQSRTLREVSRAARVSLGYLSEVERGRKEASSELLGSICGALDLPLPELLVTVAGDLDGSSELVPSVVEQPDARSIEGGTLVPSLVGGEFVRGEVAADQLAGTTGASVAETATAETVSPDSLETLTEADAMAASDEDEAQQDLRLQPVLSQRISAPVRSAGGVVVAA</sequence>
<dbReference type="InterPro" id="IPR001387">
    <property type="entry name" value="Cro/C1-type_HTH"/>
</dbReference>
<dbReference type="KEGG" id="sace:GIY23_16575"/>
<name>A0A5Q3QC27_9PSEU</name>
<reference evidence="3" key="1">
    <citation type="submission" date="2019-11" db="EMBL/GenBank/DDBJ databases">
        <title>The complete genome sequence of Saccharopolyspora sp. E2A.</title>
        <authorList>
            <person name="Zhang G."/>
        </authorList>
    </citation>
    <scope>NUCLEOTIDE SEQUENCE [LARGE SCALE GENOMIC DNA]</scope>
    <source>
        <strain evidence="3">E2A</strain>
    </source>
</reference>
<evidence type="ECO:0000313" key="2">
    <source>
        <dbReference type="EMBL" id="QGK70916.1"/>
    </source>
</evidence>
<protein>
    <submittedName>
        <fullName evidence="2">Helix-turn-helix domain-containing protein</fullName>
    </submittedName>
</protein>
<dbReference type="AlphaFoldDB" id="A0A5Q3QC27"/>
<dbReference type="CDD" id="cd00093">
    <property type="entry name" value="HTH_XRE"/>
    <property type="match status" value="1"/>
</dbReference>
<dbReference type="Pfam" id="PF01381">
    <property type="entry name" value="HTH_3"/>
    <property type="match status" value="1"/>
</dbReference>
<dbReference type="PROSITE" id="PS50943">
    <property type="entry name" value="HTH_CROC1"/>
    <property type="match status" value="1"/>
</dbReference>
<evidence type="ECO:0000259" key="1">
    <source>
        <dbReference type="PROSITE" id="PS50943"/>
    </source>
</evidence>
<dbReference type="EMBL" id="CP045929">
    <property type="protein sequence ID" value="QGK70916.1"/>
    <property type="molecule type" value="Genomic_DNA"/>
</dbReference>